<dbReference type="GO" id="GO:0043565">
    <property type="term" value="F:sequence-specific DNA binding"/>
    <property type="evidence" value="ECO:0007669"/>
    <property type="project" value="InterPro"/>
</dbReference>
<evidence type="ECO:0000313" key="6">
    <source>
        <dbReference type="Proteomes" id="UP000018211"/>
    </source>
</evidence>
<dbReference type="RefSeq" id="WP_022604066.1">
    <property type="nucleotide sequence ID" value="NZ_LK391965.1"/>
</dbReference>
<reference evidence="5 6" key="1">
    <citation type="journal article" date="2013" name="ISME J.">
        <title>Comparative genomics of pathogenic lineages of Vibrio nigripulchritudo identifies virulence-associated traits.</title>
        <authorList>
            <person name="Goudenege D."/>
            <person name="Labreuche Y."/>
            <person name="Krin E."/>
            <person name="Ansquer D."/>
            <person name="Mangenot S."/>
            <person name="Calteau A."/>
            <person name="Medigue C."/>
            <person name="Mazel D."/>
            <person name="Polz M.F."/>
            <person name="Le Roux F."/>
        </authorList>
    </citation>
    <scope>NUCLEOTIDE SEQUENCE [LARGE SCALE GENOMIC DNA]</scope>
    <source>
        <strain evidence="5 6">SOn1</strain>
    </source>
</reference>
<dbReference type="InterPro" id="IPR018062">
    <property type="entry name" value="HTH_AraC-typ_CS"/>
</dbReference>
<dbReference type="SUPFAM" id="SSF55136">
    <property type="entry name" value="Probable bacterial effector-binding domain"/>
    <property type="match status" value="1"/>
</dbReference>
<accession>A0AAV2VM80</accession>
<dbReference type="AlphaFoldDB" id="A0AAV2VM80"/>
<feature type="domain" description="HTH araC/xylS-type" evidence="4">
    <location>
        <begin position="10"/>
        <end position="109"/>
    </location>
</feature>
<dbReference type="Gene3D" id="1.10.10.60">
    <property type="entry name" value="Homeodomain-like"/>
    <property type="match status" value="2"/>
</dbReference>
<dbReference type="InterPro" id="IPR020449">
    <property type="entry name" value="Tscrpt_reg_AraC-type_HTH"/>
</dbReference>
<evidence type="ECO:0000256" key="2">
    <source>
        <dbReference type="ARBA" id="ARBA00023125"/>
    </source>
</evidence>
<evidence type="ECO:0000256" key="1">
    <source>
        <dbReference type="ARBA" id="ARBA00023015"/>
    </source>
</evidence>
<dbReference type="PANTHER" id="PTHR40055">
    <property type="entry name" value="TRANSCRIPTIONAL REGULATOR YGIV-RELATED"/>
    <property type="match status" value="1"/>
</dbReference>
<dbReference type="PRINTS" id="PR00032">
    <property type="entry name" value="HTHARAC"/>
</dbReference>
<gene>
    <name evidence="5" type="ORF">VIBNISOn1_1570025</name>
</gene>
<dbReference type="InterPro" id="IPR050908">
    <property type="entry name" value="SmbC-like"/>
</dbReference>
<dbReference type="GO" id="GO:0003700">
    <property type="term" value="F:DNA-binding transcription factor activity"/>
    <property type="evidence" value="ECO:0007669"/>
    <property type="project" value="InterPro"/>
</dbReference>
<dbReference type="PROSITE" id="PS00041">
    <property type="entry name" value="HTH_ARAC_FAMILY_1"/>
    <property type="match status" value="1"/>
</dbReference>
<keyword evidence="1" id="KW-0805">Transcription regulation</keyword>
<keyword evidence="3" id="KW-0804">Transcription</keyword>
<dbReference type="InterPro" id="IPR010499">
    <property type="entry name" value="AraC_E-bd"/>
</dbReference>
<name>A0AAV2VM80_9VIBR</name>
<dbReference type="InterPro" id="IPR029442">
    <property type="entry name" value="GyrI-like"/>
</dbReference>
<dbReference type="Proteomes" id="UP000018211">
    <property type="component" value="Unassembled WGS sequence"/>
</dbReference>
<evidence type="ECO:0000256" key="3">
    <source>
        <dbReference type="ARBA" id="ARBA00023163"/>
    </source>
</evidence>
<dbReference type="Gene3D" id="3.20.80.10">
    <property type="entry name" value="Regulatory factor, effector binding domain"/>
    <property type="match status" value="1"/>
</dbReference>
<dbReference type="SMART" id="SM00871">
    <property type="entry name" value="AraC_E_bind"/>
    <property type="match status" value="1"/>
</dbReference>
<dbReference type="InterPro" id="IPR011256">
    <property type="entry name" value="Reg_factor_effector_dom_sf"/>
</dbReference>
<proteinExistence type="predicted"/>
<dbReference type="PANTHER" id="PTHR40055:SF1">
    <property type="entry name" value="TRANSCRIPTIONAL REGULATOR YGIV-RELATED"/>
    <property type="match status" value="1"/>
</dbReference>
<comment type="caution">
    <text evidence="5">The sequence shown here is derived from an EMBL/GenBank/DDBJ whole genome shotgun (WGS) entry which is preliminary data.</text>
</comment>
<dbReference type="Pfam" id="PF06445">
    <property type="entry name" value="GyrI-like"/>
    <property type="match status" value="1"/>
</dbReference>
<evidence type="ECO:0000259" key="4">
    <source>
        <dbReference type="PROSITE" id="PS01124"/>
    </source>
</evidence>
<dbReference type="Pfam" id="PF12833">
    <property type="entry name" value="HTH_18"/>
    <property type="match status" value="1"/>
</dbReference>
<sequence>MSTQYDARMQATCDYIHQHLDQILTVSELSQVAHFSEFHFHRQFRAYVGVNVARYITQLRLKRAAYQLGFHPEKSVTDIALDAQFEFSESFSRAFKKEFGQSPRDFRKQPDWQKLHQTFLKPTRRQEEKMKVDIQKFERTLIAVFEHRGPAPQVNHSAMKFIDWRKSTGLSPVSSRRTFGLIYDDPAETEPSKFRFDICGEVHQAVPANSHGVVNKEIPEGRVAVVRHIGSHDELDKKVIYLYGTWLPESGETLRDFPCFFHYQNFFPEVDEHELVTDVYLPIE</sequence>
<protein>
    <submittedName>
        <fullName evidence="5">Transcriptional regulator, AraC family</fullName>
    </submittedName>
</protein>
<dbReference type="InterPro" id="IPR018060">
    <property type="entry name" value="HTH_AraC"/>
</dbReference>
<organism evidence="5 6">
    <name type="scientific">Vibrio nigripulchritudo SOn1</name>
    <dbReference type="NCBI Taxonomy" id="1238450"/>
    <lineage>
        <taxon>Bacteria</taxon>
        <taxon>Pseudomonadati</taxon>
        <taxon>Pseudomonadota</taxon>
        <taxon>Gammaproteobacteria</taxon>
        <taxon>Vibrionales</taxon>
        <taxon>Vibrionaceae</taxon>
        <taxon>Vibrio</taxon>
    </lineage>
</organism>
<dbReference type="SMART" id="SM00342">
    <property type="entry name" value="HTH_ARAC"/>
    <property type="match status" value="1"/>
</dbReference>
<dbReference type="InterPro" id="IPR009057">
    <property type="entry name" value="Homeodomain-like_sf"/>
</dbReference>
<keyword evidence="2" id="KW-0238">DNA-binding</keyword>
<dbReference type="EMBL" id="CAOF01000065">
    <property type="protein sequence ID" value="CCO45817.1"/>
    <property type="molecule type" value="Genomic_DNA"/>
</dbReference>
<dbReference type="PROSITE" id="PS01124">
    <property type="entry name" value="HTH_ARAC_FAMILY_2"/>
    <property type="match status" value="1"/>
</dbReference>
<evidence type="ECO:0000313" key="5">
    <source>
        <dbReference type="EMBL" id="CCO45817.1"/>
    </source>
</evidence>
<dbReference type="SUPFAM" id="SSF46689">
    <property type="entry name" value="Homeodomain-like"/>
    <property type="match status" value="2"/>
</dbReference>